<dbReference type="Proteomes" id="UP000789901">
    <property type="component" value="Unassembled WGS sequence"/>
</dbReference>
<name>A0ABN7V348_GIGMA</name>
<feature type="non-terminal residue" evidence="1">
    <location>
        <position position="350"/>
    </location>
</feature>
<gene>
    <name evidence="1" type="ORF">GMARGA_LOCUS13809</name>
</gene>
<protein>
    <submittedName>
        <fullName evidence="1">44958_t:CDS:1</fullName>
    </submittedName>
</protein>
<sequence length="350" mass="40758">MEKCKKYLEIRPYSPKWTAAKKTVPHLQVKKTVKTKRQKSAIAKAAIALGKLIREVKQNRISAKYLLVEVWNNQIKCINHLAETKVNKFPHSRKDLEGWLTKAYTWCKALEGKLTTESERVKSAEIKSFVQRRVEIIVLEQKKMLTSLLKRPFNKVSLDWLLVKENDQISLAIEPEEDIWQYQDVKLDERVWHSNVAINTIEQYSKSEKQSKQLCIDLGLFFVRQLLDHNEELLIDDAESCKVKEDLFSNNINTSTLQPHCGNIILDNRQKLALIEHWTEMHIQGDKCRLLKCEDCNLNTKGKENGCMISCNKNLIKVPFDPVQECPLLQLKEINYAERELVKSQNFAKK</sequence>
<evidence type="ECO:0000313" key="1">
    <source>
        <dbReference type="EMBL" id="CAG8724479.1"/>
    </source>
</evidence>
<evidence type="ECO:0000313" key="2">
    <source>
        <dbReference type="Proteomes" id="UP000789901"/>
    </source>
</evidence>
<comment type="caution">
    <text evidence="1">The sequence shown here is derived from an EMBL/GenBank/DDBJ whole genome shotgun (WGS) entry which is preliminary data.</text>
</comment>
<accession>A0ABN7V348</accession>
<keyword evidence="2" id="KW-1185">Reference proteome</keyword>
<organism evidence="1 2">
    <name type="scientific">Gigaspora margarita</name>
    <dbReference type="NCBI Taxonomy" id="4874"/>
    <lineage>
        <taxon>Eukaryota</taxon>
        <taxon>Fungi</taxon>
        <taxon>Fungi incertae sedis</taxon>
        <taxon>Mucoromycota</taxon>
        <taxon>Glomeromycotina</taxon>
        <taxon>Glomeromycetes</taxon>
        <taxon>Diversisporales</taxon>
        <taxon>Gigasporaceae</taxon>
        <taxon>Gigaspora</taxon>
    </lineage>
</organism>
<proteinExistence type="predicted"/>
<reference evidence="1 2" key="1">
    <citation type="submission" date="2021-06" db="EMBL/GenBank/DDBJ databases">
        <authorList>
            <person name="Kallberg Y."/>
            <person name="Tangrot J."/>
            <person name="Rosling A."/>
        </authorList>
    </citation>
    <scope>NUCLEOTIDE SEQUENCE [LARGE SCALE GENOMIC DNA]</scope>
    <source>
        <strain evidence="1 2">120-4 pot B 10/14</strain>
    </source>
</reference>
<dbReference type="EMBL" id="CAJVQB010008910">
    <property type="protein sequence ID" value="CAG8724479.1"/>
    <property type="molecule type" value="Genomic_DNA"/>
</dbReference>